<evidence type="ECO:0000256" key="6">
    <source>
        <dbReference type="ARBA" id="ARBA00023139"/>
    </source>
</evidence>
<dbReference type="PANTHER" id="PTHR35789:SF1">
    <property type="entry name" value="SPORE GERMINATION PROTEIN B3"/>
    <property type="match status" value="1"/>
</dbReference>
<evidence type="ECO:0000256" key="5">
    <source>
        <dbReference type="ARBA" id="ARBA00023136"/>
    </source>
</evidence>
<dbReference type="GO" id="GO:0016020">
    <property type="term" value="C:membrane"/>
    <property type="evidence" value="ECO:0007669"/>
    <property type="project" value="UniProtKB-SubCell"/>
</dbReference>
<comment type="similarity">
    <text evidence="2">Belongs to the GerABKC lipoprotein family.</text>
</comment>
<feature type="domain" description="Spore germination protein N-terminal" evidence="9">
    <location>
        <begin position="35"/>
        <end position="160"/>
    </location>
</feature>
<dbReference type="Pfam" id="PF25198">
    <property type="entry name" value="Spore_GerAC_N"/>
    <property type="match status" value="1"/>
</dbReference>
<evidence type="ECO:0000256" key="7">
    <source>
        <dbReference type="ARBA" id="ARBA00023288"/>
    </source>
</evidence>
<dbReference type="InterPro" id="IPR038501">
    <property type="entry name" value="Spore_GerAC_C_sf"/>
</dbReference>
<dbReference type="PANTHER" id="PTHR35789">
    <property type="entry name" value="SPORE GERMINATION PROTEIN B3"/>
    <property type="match status" value="1"/>
</dbReference>
<evidence type="ECO:0008006" key="12">
    <source>
        <dbReference type="Google" id="ProtNLM"/>
    </source>
</evidence>
<comment type="subcellular location">
    <subcellularLocation>
        <location evidence="1">Membrane</location>
        <topology evidence="1">Lipid-anchor</topology>
    </subcellularLocation>
</comment>
<dbReference type="AlphaFoldDB" id="A0A927GT45"/>
<keyword evidence="6" id="KW-0564">Palmitate</keyword>
<keyword evidence="4" id="KW-0732">Signal</keyword>
<evidence type="ECO:0000259" key="9">
    <source>
        <dbReference type="Pfam" id="PF25198"/>
    </source>
</evidence>
<protein>
    <recommendedName>
        <fullName evidence="12">Ger(X)C family spore germination protein</fullName>
    </recommendedName>
</protein>
<sequence>MSGAGLLRIGKGWALGLLASALVLTIGGCIDMVHLSAESFVVGIGIEQGADGQMAVTVVDIPIVRSDGGGRDSASVSEQQEQLVLVTSRGPSIAYCLRDIQSRFHNRFTLSKLQYVVFGQRAASAGIKPYLDYFNRSSEVDQSVHLFTTRTEPALFLDQTAAKLQQFVMNTYSVDRTYSASMLWQMARLADNPLESGVLNEIGIDPRGHLELVGERLLQRDQLRMAVPKDDSKLYNLLRGEDGNSLIVFADDQRKLAFEVHESRRRIEYRPDEVRLHFRLKLWQLERPESAAHSAHADLERQLAERLAAKLEEMLREGQRLGVDIVGVGEGFRRRGWDVSDWSQRLRRLDLSVEVKAKVLSGQGRTDR</sequence>
<feature type="domain" description="Spore germination GerAC-like C-terminal" evidence="8">
    <location>
        <begin position="221"/>
        <end position="359"/>
    </location>
</feature>
<comment type="caution">
    <text evidence="10">The sequence shown here is derived from an EMBL/GenBank/DDBJ whole genome shotgun (WGS) entry which is preliminary data.</text>
</comment>
<keyword evidence="5" id="KW-0472">Membrane</keyword>
<dbReference type="RefSeq" id="WP_190919346.1">
    <property type="nucleotide sequence ID" value="NZ_JACXIZ010000027.1"/>
</dbReference>
<proteinExistence type="inferred from homology"/>
<dbReference type="InterPro" id="IPR008844">
    <property type="entry name" value="Spore_GerAC-like"/>
</dbReference>
<dbReference type="Pfam" id="PF05504">
    <property type="entry name" value="Spore_GerAC"/>
    <property type="match status" value="1"/>
</dbReference>
<evidence type="ECO:0000313" key="10">
    <source>
        <dbReference type="EMBL" id="MBD2846705.1"/>
    </source>
</evidence>
<keyword evidence="3" id="KW-0309">Germination</keyword>
<dbReference type="EMBL" id="JACXIZ010000027">
    <property type="protein sequence ID" value="MBD2846705.1"/>
    <property type="molecule type" value="Genomic_DNA"/>
</dbReference>
<evidence type="ECO:0000256" key="4">
    <source>
        <dbReference type="ARBA" id="ARBA00022729"/>
    </source>
</evidence>
<reference evidence="10" key="1">
    <citation type="submission" date="2020-09" db="EMBL/GenBank/DDBJ databases">
        <title>A novel bacterium of genus Paenibacillus, isolated from South China Sea.</title>
        <authorList>
            <person name="Huang H."/>
            <person name="Mo K."/>
            <person name="Hu Y."/>
        </authorList>
    </citation>
    <scope>NUCLEOTIDE SEQUENCE</scope>
    <source>
        <strain evidence="10">IB182496</strain>
    </source>
</reference>
<evidence type="ECO:0000256" key="2">
    <source>
        <dbReference type="ARBA" id="ARBA00007886"/>
    </source>
</evidence>
<dbReference type="GO" id="GO:0009847">
    <property type="term" value="P:spore germination"/>
    <property type="evidence" value="ECO:0007669"/>
    <property type="project" value="InterPro"/>
</dbReference>
<gene>
    <name evidence="10" type="ORF">IDH44_16030</name>
</gene>
<evidence type="ECO:0000256" key="1">
    <source>
        <dbReference type="ARBA" id="ARBA00004635"/>
    </source>
</evidence>
<dbReference type="InterPro" id="IPR057336">
    <property type="entry name" value="GerAC_N"/>
</dbReference>
<organism evidence="10 11">
    <name type="scientific">Paenibacillus sabuli</name>
    <dbReference type="NCBI Taxonomy" id="2772509"/>
    <lineage>
        <taxon>Bacteria</taxon>
        <taxon>Bacillati</taxon>
        <taxon>Bacillota</taxon>
        <taxon>Bacilli</taxon>
        <taxon>Bacillales</taxon>
        <taxon>Paenibacillaceae</taxon>
        <taxon>Paenibacillus</taxon>
    </lineage>
</organism>
<dbReference type="InterPro" id="IPR046953">
    <property type="entry name" value="Spore_GerAC-like_C"/>
</dbReference>
<keyword evidence="11" id="KW-1185">Reference proteome</keyword>
<keyword evidence="7" id="KW-0449">Lipoprotein</keyword>
<name>A0A927GT45_9BACL</name>
<dbReference type="Gene3D" id="3.30.300.210">
    <property type="entry name" value="Nutrient germinant receptor protein C, domain 3"/>
    <property type="match status" value="1"/>
</dbReference>
<evidence type="ECO:0000256" key="3">
    <source>
        <dbReference type="ARBA" id="ARBA00022544"/>
    </source>
</evidence>
<dbReference type="Proteomes" id="UP000621560">
    <property type="component" value="Unassembled WGS sequence"/>
</dbReference>
<evidence type="ECO:0000259" key="8">
    <source>
        <dbReference type="Pfam" id="PF05504"/>
    </source>
</evidence>
<evidence type="ECO:0000313" key="11">
    <source>
        <dbReference type="Proteomes" id="UP000621560"/>
    </source>
</evidence>
<accession>A0A927GT45</accession>